<dbReference type="PANTHER" id="PTHR45655">
    <property type="entry name" value="GUANYLATE CYCLASE SOLUBLE SUBUNIT BETA-2"/>
    <property type="match status" value="1"/>
</dbReference>
<keyword evidence="1" id="KW-0472">Membrane</keyword>
<sequence length="395" mass="45893">ESTPIPLKLKDAKVSTVLYGVRPNIFFSRKTNLADLENEQHVISCFQNDNKWIHDPNPLNNRKYCQLFFAFSLKFKLYLAIALMILDFANSREYSLLIFTILNLRMTIIALYMGYLFHFYFNYLQIWSFFELNRTLDLLLVDSLLFLSYLWYEFKYIKYCGISIVVAANILYFINSIADNDGFSWEKICYSCLLINCGNLSMINSLYLVSKQQLCTGAETLFNRIQLHIERKEHTYIMNSLMPAPVTEQVLLKGETPIYGRDVTVGFVYFTFYDKLTTQIKDNSSCVEILHHIVINLDKELEQWEFDVLKIEHVGNAYLVCGGVMSPDQSFNHAEAERYLAKNNNQQKVIRLGLRFRRIVDKVNAKLHVHSELTMGIHSGPVVGTIIGTTQMFIF</sequence>
<dbReference type="GO" id="GO:0008074">
    <property type="term" value="C:guanylate cyclase complex, soluble"/>
    <property type="evidence" value="ECO:0007669"/>
    <property type="project" value="TreeGrafter"/>
</dbReference>
<dbReference type="Pfam" id="PF00211">
    <property type="entry name" value="Guanylate_cyc"/>
    <property type="match status" value="1"/>
</dbReference>
<comment type="caution">
    <text evidence="3">The sequence shown here is derived from an EMBL/GenBank/DDBJ whole genome shotgun (WGS) entry which is preliminary data.</text>
</comment>
<dbReference type="GO" id="GO:0004383">
    <property type="term" value="F:guanylate cyclase activity"/>
    <property type="evidence" value="ECO:0007669"/>
    <property type="project" value="TreeGrafter"/>
</dbReference>
<dbReference type="EMBL" id="ASPP01019290">
    <property type="protein sequence ID" value="ETO15283.1"/>
    <property type="molecule type" value="Genomic_DNA"/>
</dbReference>
<proteinExistence type="predicted"/>
<keyword evidence="1" id="KW-1133">Transmembrane helix</keyword>
<dbReference type="Proteomes" id="UP000023152">
    <property type="component" value="Unassembled WGS sequence"/>
</dbReference>
<dbReference type="Gene3D" id="3.30.70.1230">
    <property type="entry name" value="Nucleotide cyclase"/>
    <property type="match status" value="1"/>
</dbReference>
<feature type="transmembrane region" description="Helical" evidence="1">
    <location>
        <begin position="67"/>
        <end position="89"/>
    </location>
</feature>
<feature type="transmembrane region" description="Helical" evidence="1">
    <location>
        <begin position="159"/>
        <end position="178"/>
    </location>
</feature>
<dbReference type="InterPro" id="IPR001054">
    <property type="entry name" value="A/G_cyclase"/>
</dbReference>
<gene>
    <name evidence="3" type="ORF">RFI_22081</name>
</gene>
<dbReference type="PROSITE" id="PS50125">
    <property type="entry name" value="GUANYLATE_CYCLASE_2"/>
    <property type="match status" value="1"/>
</dbReference>
<dbReference type="SUPFAM" id="SSF55073">
    <property type="entry name" value="Nucleotide cyclase"/>
    <property type="match status" value="1"/>
</dbReference>
<keyword evidence="4" id="KW-1185">Reference proteome</keyword>
<accession>X6MMP2</accession>
<dbReference type="OrthoDB" id="10035433at2759"/>
<name>X6MMP2_RETFI</name>
<dbReference type="PANTHER" id="PTHR45655:SF13">
    <property type="entry name" value="SOLUBLE GUANYLATE CYCLASE GCY-32-RELATED"/>
    <property type="match status" value="1"/>
</dbReference>
<protein>
    <recommendedName>
        <fullName evidence="2">Guanylate cyclase domain-containing protein</fullName>
    </recommendedName>
</protein>
<evidence type="ECO:0000256" key="1">
    <source>
        <dbReference type="SAM" id="Phobius"/>
    </source>
</evidence>
<reference evidence="3 4" key="1">
    <citation type="journal article" date="2013" name="Curr. Biol.">
        <title>The Genome of the Foraminiferan Reticulomyxa filosa.</title>
        <authorList>
            <person name="Glockner G."/>
            <person name="Hulsmann N."/>
            <person name="Schleicher M."/>
            <person name="Noegel A.A."/>
            <person name="Eichinger L."/>
            <person name="Gallinger C."/>
            <person name="Pawlowski J."/>
            <person name="Sierra R."/>
            <person name="Euteneuer U."/>
            <person name="Pillet L."/>
            <person name="Moustafa A."/>
            <person name="Platzer M."/>
            <person name="Groth M."/>
            <person name="Szafranski K."/>
            <person name="Schliwa M."/>
        </authorList>
    </citation>
    <scope>NUCLEOTIDE SEQUENCE [LARGE SCALE GENOMIC DNA]</scope>
</reference>
<feature type="transmembrane region" description="Helical" evidence="1">
    <location>
        <begin position="96"/>
        <end position="115"/>
    </location>
</feature>
<feature type="domain" description="Guanylate cyclase" evidence="2">
    <location>
        <begin position="264"/>
        <end position="391"/>
    </location>
</feature>
<evidence type="ECO:0000313" key="3">
    <source>
        <dbReference type="EMBL" id="ETO15283.1"/>
    </source>
</evidence>
<dbReference type="InterPro" id="IPR029787">
    <property type="entry name" value="Nucleotide_cyclase"/>
</dbReference>
<organism evidence="3 4">
    <name type="scientific">Reticulomyxa filosa</name>
    <dbReference type="NCBI Taxonomy" id="46433"/>
    <lineage>
        <taxon>Eukaryota</taxon>
        <taxon>Sar</taxon>
        <taxon>Rhizaria</taxon>
        <taxon>Retaria</taxon>
        <taxon>Foraminifera</taxon>
        <taxon>Monothalamids</taxon>
        <taxon>Reticulomyxidae</taxon>
        <taxon>Reticulomyxa</taxon>
    </lineage>
</organism>
<dbReference type="GO" id="GO:0070482">
    <property type="term" value="P:response to oxygen levels"/>
    <property type="evidence" value="ECO:0007669"/>
    <property type="project" value="TreeGrafter"/>
</dbReference>
<dbReference type="AlphaFoldDB" id="X6MMP2"/>
<dbReference type="GO" id="GO:0019934">
    <property type="term" value="P:cGMP-mediated signaling"/>
    <property type="evidence" value="ECO:0007669"/>
    <property type="project" value="TreeGrafter"/>
</dbReference>
<keyword evidence="1" id="KW-0812">Transmembrane</keyword>
<evidence type="ECO:0000259" key="2">
    <source>
        <dbReference type="PROSITE" id="PS50125"/>
    </source>
</evidence>
<feature type="non-terminal residue" evidence="3">
    <location>
        <position position="1"/>
    </location>
</feature>
<evidence type="ECO:0000313" key="4">
    <source>
        <dbReference type="Proteomes" id="UP000023152"/>
    </source>
</evidence>